<reference evidence="9 10" key="1">
    <citation type="submission" date="2018-04" db="EMBL/GenBank/DDBJ databases">
        <title>The genome of golden apple snail Pomacea canaliculata provides insight into stress tolerance and invasive adaptation.</title>
        <authorList>
            <person name="Liu C."/>
            <person name="Liu B."/>
            <person name="Ren Y."/>
            <person name="Zhang Y."/>
            <person name="Wang H."/>
            <person name="Li S."/>
            <person name="Jiang F."/>
            <person name="Yin L."/>
            <person name="Zhang G."/>
            <person name="Qian W."/>
            <person name="Fan W."/>
        </authorList>
    </citation>
    <scope>NUCLEOTIDE SEQUENCE [LARGE SCALE GENOMIC DNA]</scope>
    <source>
        <strain evidence="9">SZHN2017</strain>
        <tissue evidence="9">Muscle</tissue>
    </source>
</reference>
<dbReference type="GO" id="GO:0005737">
    <property type="term" value="C:cytoplasm"/>
    <property type="evidence" value="ECO:0007669"/>
    <property type="project" value="UniProtKB-ARBA"/>
</dbReference>
<feature type="compositionally biased region" description="Polar residues" evidence="7">
    <location>
        <begin position="183"/>
        <end position="202"/>
    </location>
</feature>
<dbReference type="Proteomes" id="UP000245119">
    <property type="component" value="Linkage Group LG5"/>
</dbReference>
<name>A0A2T7P963_POMCA</name>
<dbReference type="GO" id="GO:0007165">
    <property type="term" value="P:signal transduction"/>
    <property type="evidence" value="ECO:0007669"/>
    <property type="project" value="InterPro"/>
</dbReference>
<feature type="coiled-coil region" evidence="6">
    <location>
        <begin position="2604"/>
        <end position="2631"/>
    </location>
</feature>
<sequence>METTAKETIEKELNRRLESMRDDLEEKWVQKMRSQEVELRHQHDVERIEYQTQLEQQCHQQVEALKHENHIAFIKAVRQMKKSLAQNKKHQRHTAEYQGKQPEKGLSEDWTDASSRTASQAADESLVEQLHKENQELAEVRDVLLEQIAISHTQGLRQTMQHELQSIVSECSKRLPSLSLKSIPSTDQEAEATSDSTHTVSGALSRHGRVAERIVSILHRGEIKKQMAAVFQELLSQQPRGTNSEESKTVFADDNDPGPVFEGESEASSAQELFLEELEEMSQQSGQDLPLEWELTSATVSQAGATTGDFDRDQMGTGSVWEVFDGRCLRQDCLELESIKQKHEAEMASLRQQLEEYRQISEKNHEQLQEQYLQAVTSLRNGLAQAQQGELDAVVRQLQELHEQQLKQLQAQHQHDLELEVVAVRVAVEQVQNARVHLIQEEHEKHLQHLKKEHKDQLNALHAELDNLHAGDRQLTLTASEELTRRYQQLIEKITKSLENQMLTFKHEDYVAKKAEKKDQAEESGSPEGIITAQQAEAIQEALQAQQEEVLFLRSELLAEYEHLLQQRSAEATQQTQDVLRLQEEMAALQQQYQKQINEFQARLSNLNAALQQTALNVPDDAIDCLTSQLAALDSTQHDSPLTSQRLVFVKDYVHKSTFIDGTCKVDADTTSSSWGLYGHEGSRLQELIKAVEEKNAQIIELEKHLYQERQNTEYLIEKLSKLEADLEEQKQMAEKVATILEERECQLKEAHQKAVESEKLFRELTEKEGSLKNEAHEDGLYGMQESDVGDSGFAASPSSMEEEVHKLKVALDQATISLRAVEQRECKLREQLEEIEHQHQEALEAVRQELEHEAQVERDSLQSEFQVQLEVELRRQAAELQRQFVEQTARTLGITEETVQEAVFTHEACLASHGAGSSRMSGEIPLSGIITEHISTDVSQTLVGADIDSSKEELKSDFNKQVEKLKQTFEAEKTQMSNTYLEQIERLQNQLLETEEKYNRLQEVIEEHEGAGVEQLLKDRYDMELELAKSLMQKEFDDTLAAEKKKFVERHRQLMDGFMSEQEAEAEKIKEQHQQDLNKLQSSFTVKYATIIADLHGMIKEQRQELSVSDDECQEVSSEKELTKSKEEEKETNVKDDEYAESEDRDDLIASELHSLRLDLTELCQLVVRLKTKQQKAVDELRLQYEARLSELEAEHQDQLEAAALDTDVLKSELDCALAELESLRQTSQQTTQLKTEKMLSTGSATLNESSREALQSVSEISFALLPQFERASQSGKDGNQTPDIHSSLEYEETDEEGSLHSFSSLLGKTRSFANGVKTPLPSPEPEQRIKQLKAEIEQLTQELEQKQASILKDTTVLASSSSPPAEAAGRTGRSKESESLVAMLQSDLDRISAERDTIQQTNNRLLQLLSDSIHTYVEVEDRINRRLQTIVSASGPRPHSPCPLPLENHDNLLASGGAGAMASSYNVISKGAGIMSSPRSERSWQPDARGRLQSAVSHLLDLIGQTTQQLMEAKKTQADLLESLAARSNDSNIMAARIQDLEEQFRQEVSAKEYFSLELHKAEGLIKGYSSEREAMEEQIQLLEEQKEVLAQSLETTRSQLQDFQDAAGELEARRQDVERHQILLQQNAGQEAQALLVEVNMVKQERREQTLQLQHRLDQTQQSLQDREATLEEMERVFQRQREEMREQLEDLRLQLENTERQLKSNKQFLDEQMNERELEREEFQREIEKLRQQVQDKDKQEGSHVSLHREIQDLTEHLHVRVEREAVMHQRMQELQQTLQDRDLSAQDLRIWITTLEKELDQQGDVEQQLKDRIQKLEQQLSQEDGDAQSVRSSSPVATPRPGSSGSLNLSLNQPTTQQAISYVSLEEELRKSRQAEEELTHEKEALKNTVQQQLLQISALRNQLDDLRHWRGPPEPSSTTSTTANLRDELESEREEVQKKEEKIIELKSTQENLEKQLAVKQRELEQLTKHLEEMQHKFVSVDHIVELERERDSLKSRVGELSAAHAFPPALLEEKNAEIDELRLQLNKTEAHLKEKEELISDLQDTMLSLQRGETCLDVSLPFNEPVSLNASFTERPPAVVEQPSLLTTLAQELDQTVSERETEVAELTTQVDRLTREVMHVKEQLQEAVAALHQKEEDLSQLQEEKVQKQEAMVEKDSRLEQLMVQVKSLQTEITSLTAFQMELQKDYDTVQNMLEEKEQEIESLTREYLETRSQPDGSDVADSLKEEVKSLSAILAEKEVELQKVKKLYAEAQRELKELQVTRHDHADHPPDDALRSLEEQISKLKAEVHHLEESVKDKEEFIRNLEEEKSSELDSYEKESAAIRLHLTEALNEQTTKVTQLEIQLADKACSLQQAESIRDQVLQAKEKEATIFHETLQSKTEIIEKLENEVMSLQHQITEKDLCITELKVKSQELQDQVKEMSHLEEQLHQLSSVPKNAATDEGKALQNELAQASEKLITLTQQLTETQIHLEQTSSQLAEKRDHIQQLQAEIQTLQLQAHHQHTEDKELNVTPESFSYLKTQESSDDGELHDDGLKDFLAKAQQMQMTVNESLSASLPMSSEMSRLSRWDSEPGLSSTYPTELVSLTFGTETWMRRQQKEMAAKNRELALLREELEGWLRRKGTSRDSTISTSTLQKLHEKESLIISLKRELIETKALLVSAEKRAAETSDNFFSMELTPQTKQQIAHLRSELRLAKAALTALQKHSQRDGLTSDVDKEASHEEQDRSQKLEAEHQLHKSSAIVSTKDFLQKVQELREEITLEHQKHIQDIQEAARQDAEMKMTEMQVRHDHEVQQLRSHHERKLEQALTHQQQELEKQHKTELNSLRVQHQQEIDRLRSEELASLTDGSVVSRLRADVGETQQMDEHLIGSFALRADGSSQDDLSTAETSSIMSGSEEALPSRLQALLTRLRQAGDHILSISELNFLLQHLTPQGEVSCQTLQEAFEGEKSSLVKTANALKALLSQADRVGSGLQDTVEDWRSELLHALVEVYQHERLVLEAELYTLRLQHSSTSTEDALKHFDNRLREQEQLHQSGLNAMLRAERQSLLAELDDLHARLVRQRTEQQEQQLRLSEALAKMEEQASNKEWKLQREVQVLEYKLQQEKVIEDDLRKGLEAERRHTTELSAELSRSKAALTSLQSELQTTQIQLSRTKDALEREQQRFTSVTDALEEERQKNNRLAEMLETLRRQQHNLETELGRKEAIYKERESTESKIIKELRAELASQREQLRKTSESAEKERRERQQAQTAANEAEQTTLTLRHEVDKVQHQTKKVLEGESIKLQELQNMLKQEQHQVTELQESLEDRDSIIARLTREVNKSEDLHGQVQQLQRSLSSTEHHLETERQKVRDLTNLLDKEHEERGSVLQRESELTKQMRSELNALKAETSDVRHQLELETSRAEGLHLELERAQSELRAVTQHSGATERQLQAEQTITWSKLRAAQHEKDELQIKVHQLELELERMQEKLQDLELELDRSHQRELEARHDIERYKLYPSVSPRMAFSDCQAESSDTQMQARLSAFLRQLQAIGDRLQVLVVRQHNHNSATCNVNNSGETIGNKDSCSVESLLQELQVLQGKMSERDQLDGGDFNQIVELEQLKMRVTTLIKEKKELQHRLDLLQNEDNIRTPSKASGTNTTASTSSRQRKQQPVAIPQYLSDAPSDDEAIYERTIWASERLNLQMALDSAEHEIDRLKKELRLFRGRYDAEGFVMEADRDKMQRLYGKYLRAESFRKALVYQKKYLLLLLGGYQDSEQETLAIIATMGGQPSSTLDLAYRRGHRRLYTIFRSAARTVVAIFRMKYLVRKWKRATRVGSPIVSGRVNQQYGYVATPQSFTQPNFVDHPDDHCSTPSATSLYVHTLTRGSSNGNAVSLHSHNPISRLTDDGGASGDYSRVRFNTPPTKEFTHPLRPSSSHLSTSARRPLLHVLDPSENARSSVTADSGVPMGAISGDAAHTFGGGGDDFIQRLENLQSRLSSQNGATPKRPAWR</sequence>
<keyword evidence="3" id="KW-0597">Phosphoprotein</keyword>
<dbReference type="PANTHER" id="PTHR44981:SF2">
    <property type="entry name" value="PERICENTRIN-LIKE PROTEIN, ISOFORM F"/>
    <property type="match status" value="1"/>
</dbReference>
<feature type="coiled-coil region" evidence="6">
    <location>
        <begin position="536"/>
        <end position="617"/>
    </location>
</feature>
<feature type="region of interest" description="Disordered" evidence="7">
    <location>
        <begin position="3636"/>
        <end position="3669"/>
    </location>
</feature>
<feature type="coiled-coil region" evidence="6">
    <location>
        <begin position="3342"/>
        <end position="3496"/>
    </location>
</feature>
<keyword evidence="4 6" id="KW-0175">Coiled coil</keyword>
<dbReference type="GO" id="GO:0060090">
    <property type="term" value="F:molecular adaptor activity"/>
    <property type="evidence" value="ECO:0007669"/>
    <property type="project" value="InterPro"/>
</dbReference>
<dbReference type="OrthoDB" id="2020852at2759"/>
<dbReference type="STRING" id="400727.A0A2T7P963"/>
<feature type="region of interest" description="Disordered" evidence="7">
    <location>
        <begin position="238"/>
        <end position="269"/>
    </location>
</feature>
<feature type="coiled-coil region" evidence="6">
    <location>
        <begin position="1176"/>
        <end position="1228"/>
    </location>
</feature>
<feature type="compositionally biased region" description="Basic and acidic residues" evidence="7">
    <location>
        <begin position="1118"/>
        <end position="1138"/>
    </location>
</feature>
<dbReference type="InterPro" id="IPR028745">
    <property type="entry name" value="AKAP9/Pericentrin"/>
</dbReference>
<feature type="coiled-coil region" evidence="6">
    <location>
        <begin position="3050"/>
        <end position="3095"/>
    </location>
</feature>
<feature type="compositionally biased region" description="Basic and acidic residues" evidence="7">
    <location>
        <begin position="3242"/>
        <end position="3259"/>
    </location>
</feature>
<evidence type="ECO:0000256" key="2">
    <source>
        <dbReference type="ARBA" id="ARBA00022490"/>
    </source>
</evidence>
<dbReference type="InterPro" id="IPR019528">
    <property type="entry name" value="PACT_domain"/>
</dbReference>
<evidence type="ECO:0000313" key="10">
    <source>
        <dbReference type="Proteomes" id="UP000245119"/>
    </source>
</evidence>
<proteinExistence type="predicted"/>
<feature type="coiled-coil region" evidence="6">
    <location>
        <begin position="2812"/>
        <end position="2851"/>
    </location>
</feature>
<evidence type="ECO:0000256" key="5">
    <source>
        <dbReference type="ARBA" id="ARBA00023212"/>
    </source>
</evidence>
<dbReference type="EMBL" id="PZQS01000005">
    <property type="protein sequence ID" value="PVD29955.1"/>
    <property type="molecule type" value="Genomic_DNA"/>
</dbReference>
<feature type="region of interest" description="Disordered" evidence="7">
    <location>
        <begin position="183"/>
        <end position="204"/>
    </location>
</feature>
<keyword evidence="2" id="KW-0963">Cytoplasm</keyword>
<feature type="region of interest" description="Disordered" evidence="7">
    <location>
        <begin position="1824"/>
        <end position="1860"/>
    </location>
</feature>
<dbReference type="Gene3D" id="1.10.287.1490">
    <property type="match status" value="1"/>
</dbReference>
<dbReference type="PANTHER" id="PTHR44981">
    <property type="entry name" value="PERICENTRIN-LIKE PROTEIN, ISOFORM F"/>
    <property type="match status" value="1"/>
</dbReference>
<feature type="region of interest" description="Disordered" evidence="7">
    <location>
        <begin position="3239"/>
        <end position="3271"/>
    </location>
</feature>
<feature type="region of interest" description="Disordered" evidence="7">
    <location>
        <begin position="2714"/>
        <end position="2748"/>
    </location>
</feature>
<evidence type="ECO:0000256" key="3">
    <source>
        <dbReference type="ARBA" id="ARBA00022553"/>
    </source>
</evidence>
<organism evidence="9 10">
    <name type="scientific">Pomacea canaliculata</name>
    <name type="common">Golden apple snail</name>
    <dbReference type="NCBI Taxonomy" id="400727"/>
    <lineage>
        <taxon>Eukaryota</taxon>
        <taxon>Metazoa</taxon>
        <taxon>Spiralia</taxon>
        <taxon>Lophotrochozoa</taxon>
        <taxon>Mollusca</taxon>
        <taxon>Gastropoda</taxon>
        <taxon>Caenogastropoda</taxon>
        <taxon>Architaenioglossa</taxon>
        <taxon>Ampullarioidea</taxon>
        <taxon>Ampullariidae</taxon>
        <taxon>Pomacea</taxon>
    </lineage>
</organism>
<dbReference type="GO" id="GO:0005813">
    <property type="term" value="C:centrosome"/>
    <property type="evidence" value="ECO:0007669"/>
    <property type="project" value="UniProtKB-SubCell"/>
</dbReference>
<feature type="compositionally biased region" description="Low complexity" evidence="7">
    <location>
        <begin position="3260"/>
        <end position="3271"/>
    </location>
</feature>
<feature type="region of interest" description="Disordered" evidence="7">
    <location>
        <begin position="3914"/>
        <end position="3935"/>
    </location>
</feature>
<feature type="domain" description="Pericentrin/AKAP-450 centrosomal targeting" evidence="8">
    <location>
        <begin position="3741"/>
        <end position="3823"/>
    </location>
</feature>
<protein>
    <recommendedName>
        <fullName evidence="8">Pericentrin/AKAP-450 centrosomal targeting domain-containing protein</fullName>
    </recommendedName>
</protein>
<accession>A0A2T7P963</accession>
<evidence type="ECO:0000256" key="7">
    <source>
        <dbReference type="SAM" id="MobiDB-lite"/>
    </source>
</evidence>
<feature type="coiled-coil region" evidence="6">
    <location>
        <begin position="440"/>
        <end position="500"/>
    </location>
</feature>
<comment type="caution">
    <text evidence="9">The sequence shown here is derived from an EMBL/GenBank/DDBJ whole genome shotgun (WGS) entry which is preliminary data.</text>
</comment>
<evidence type="ECO:0000313" key="9">
    <source>
        <dbReference type="EMBL" id="PVD29955.1"/>
    </source>
</evidence>
<evidence type="ECO:0000256" key="4">
    <source>
        <dbReference type="ARBA" id="ARBA00023054"/>
    </source>
</evidence>
<feature type="region of interest" description="Disordered" evidence="7">
    <location>
        <begin position="1110"/>
        <end position="1145"/>
    </location>
</feature>
<keyword evidence="10" id="KW-1185">Reference proteome</keyword>
<feature type="compositionally biased region" description="Low complexity" evidence="7">
    <location>
        <begin position="1847"/>
        <end position="1857"/>
    </location>
</feature>
<evidence type="ECO:0000259" key="8">
    <source>
        <dbReference type="Pfam" id="PF10495"/>
    </source>
</evidence>
<feature type="compositionally biased region" description="Low complexity" evidence="7">
    <location>
        <begin position="3646"/>
        <end position="3659"/>
    </location>
</feature>
<feature type="coiled-coil region" evidence="6">
    <location>
        <begin position="2386"/>
        <end position="2515"/>
    </location>
</feature>
<feature type="region of interest" description="Disordered" evidence="7">
    <location>
        <begin position="82"/>
        <end position="120"/>
    </location>
</feature>
<feature type="compositionally biased region" description="Basic and acidic residues" evidence="7">
    <location>
        <begin position="2725"/>
        <end position="2747"/>
    </location>
</feature>
<comment type="subcellular location">
    <subcellularLocation>
        <location evidence="1">Cytoplasm</location>
        <location evidence="1">Cytoskeleton</location>
        <location evidence="1">Microtubule organizing center</location>
        <location evidence="1">Centrosome</location>
    </subcellularLocation>
</comment>
<feature type="region of interest" description="Disordered" evidence="7">
    <location>
        <begin position="1912"/>
        <end position="1941"/>
    </location>
</feature>
<keyword evidence="5" id="KW-0206">Cytoskeleton</keyword>
<feature type="compositionally biased region" description="Low complexity" evidence="7">
    <location>
        <begin position="1360"/>
        <end position="1370"/>
    </location>
</feature>
<feature type="region of interest" description="Disordered" evidence="7">
    <location>
        <begin position="1358"/>
        <end position="1380"/>
    </location>
</feature>
<feature type="coiled-coil region" evidence="6">
    <location>
        <begin position="1324"/>
        <end position="1351"/>
    </location>
</feature>
<feature type="coiled-coil region" evidence="6">
    <location>
        <begin position="685"/>
        <end position="768"/>
    </location>
</feature>
<feature type="coiled-coil region" evidence="6">
    <location>
        <begin position="822"/>
        <end position="891"/>
    </location>
</feature>
<feature type="coiled-coil region" evidence="6">
    <location>
        <begin position="956"/>
        <end position="1012"/>
    </location>
</feature>
<feature type="coiled-coil region" evidence="6">
    <location>
        <begin position="3693"/>
        <end position="3720"/>
    </location>
</feature>
<evidence type="ECO:0000256" key="1">
    <source>
        <dbReference type="ARBA" id="ARBA00004300"/>
    </source>
</evidence>
<dbReference type="Pfam" id="PF10495">
    <property type="entry name" value="PACT_coil_coil"/>
    <property type="match status" value="1"/>
</dbReference>
<evidence type="ECO:0000256" key="6">
    <source>
        <dbReference type="SAM" id="Coils"/>
    </source>
</evidence>
<feature type="coiled-coil region" evidence="6">
    <location>
        <begin position="1660"/>
        <end position="1744"/>
    </location>
</feature>
<feature type="coiled-coil region" evidence="6">
    <location>
        <begin position="1561"/>
        <end position="1623"/>
    </location>
</feature>
<gene>
    <name evidence="9" type="ORF">C0Q70_09216</name>
</gene>
<feature type="coiled-coil region" evidence="6">
    <location>
        <begin position="333"/>
        <end position="404"/>
    </location>
</feature>
<feature type="coiled-coil region" evidence="6">
    <location>
        <begin position="2097"/>
        <end position="2317"/>
    </location>
</feature>